<sequence>MYLCKDAAHRFDMYEFYLFKRYMWIFLSTSRFSQSSWVARSGHQRTYWTFPPPGHSHYIPIAVTIQRIRQE</sequence>
<gene>
    <name evidence="1" type="ORF">TBRA_LOCUS6962</name>
</gene>
<dbReference type="AlphaFoldDB" id="A0A6H5IDW5"/>
<protein>
    <submittedName>
        <fullName evidence="1">Uncharacterized protein</fullName>
    </submittedName>
</protein>
<organism evidence="1 2">
    <name type="scientific">Trichogramma brassicae</name>
    <dbReference type="NCBI Taxonomy" id="86971"/>
    <lineage>
        <taxon>Eukaryota</taxon>
        <taxon>Metazoa</taxon>
        <taxon>Ecdysozoa</taxon>
        <taxon>Arthropoda</taxon>
        <taxon>Hexapoda</taxon>
        <taxon>Insecta</taxon>
        <taxon>Pterygota</taxon>
        <taxon>Neoptera</taxon>
        <taxon>Endopterygota</taxon>
        <taxon>Hymenoptera</taxon>
        <taxon>Apocrita</taxon>
        <taxon>Proctotrupomorpha</taxon>
        <taxon>Chalcidoidea</taxon>
        <taxon>Trichogrammatidae</taxon>
        <taxon>Trichogramma</taxon>
    </lineage>
</organism>
<evidence type="ECO:0000313" key="2">
    <source>
        <dbReference type="Proteomes" id="UP000479190"/>
    </source>
</evidence>
<dbReference type="Proteomes" id="UP000479190">
    <property type="component" value="Unassembled WGS sequence"/>
</dbReference>
<reference evidence="1 2" key="1">
    <citation type="submission" date="2020-02" db="EMBL/GenBank/DDBJ databases">
        <authorList>
            <person name="Ferguson B K."/>
        </authorList>
    </citation>
    <scope>NUCLEOTIDE SEQUENCE [LARGE SCALE GENOMIC DNA]</scope>
</reference>
<evidence type="ECO:0000313" key="1">
    <source>
        <dbReference type="EMBL" id="CAB0035064.1"/>
    </source>
</evidence>
<proteinExistence type="predicted"/>
<dbReference type="EMBL" id="CADCXV010000769">
    <property type="protein sequence ID" value="CAB0035064.1"/>
    <property type="molecule type" value="Genomic_DNA"/>
</dbReference>
<name>A0A6H5IDW5_9HYME</name>
<keyword evidence="2" id="KW-1185">Reference proteome</keyword>
<accession>A0A6H5IDW5</accession>